<accession>A0A7D9LWY4</accession>
<gene>
    <name evidence="2" type="ORF">PACLA_8A055036</name>
</gene>
<dbReference type="Gene3D" id="2.60.40.640">
    <property type="match status" value="1"/>
</dbReference>
<dbReference type="PANTHER" id="PTHR12233">
    <property type="entry name" value="VACUOLAR PROTEIN SORTING 26 RELATED"/>
    <property type="match status" value="1"/>
</dbReference>
<evidence type="ECO:0000313" key="3">
    <source>
        <dbReference type="Proteomes" id="UP001152795"/>
    </source>
</evidence>
<proteinExistence type="inferred from homology"/>
<keyword evidence="3" id="KW-1185">Reference proteome</keyword>
<comment type="caution">
    <text evidence="2">The sequence shown here is derived from an EMBL/GenBank/DDBJ whole genome shotgun (WGS) entry which is preliminary data.</text>
</comment>
<dbReference type="InterPro" id="IPR028934">
    <property type="entry name" value="Vps26-related"/>
</dbReference>
<dbReference type="Proteomes" id="UP001152795">
    <property type="component" value="Unassembled WGS sequence"/>
</dbReference>
<dbReference type="Pfam" id="PF03643">
    <property type="entry name" value="Vps26"/>
    <property type="match status" value="1"/>
</dbReference>
<dbReference type="InterPro" id="IPR014752">
    <property type="entry name" value="Arrestin-like_C"/>
</dbReference>
<evidence type="ECO:0000313" key="2">
    <source>
        <dbReference type="EMBL" id="CAB4041570.1"/>
    </source>
</evidence>
<dbReference type="OrthoDB" id="3821113at2759"/>
<name>A0A7D9LWY4_PARCT</name>
<protein>
    <submittedName>
        <fullName evidence="2">Vacuolar sorting-associated 26B</fullName>
    </submittedName>
</protein>
<comment type="similarity">
    <text evidence="1">Belongs to the VPS26 family.</text>
</comment>
<dbReference type="GO" id="GO:0006886">
    <property type="term" value="P:intracellular protein transport"/>
    <property type="evidence" value="ECO:0007669"/>
    <property type="project" value="InterPro"/>
</dbReference>
<reference evidence="2" key="1">
    <citation type="submission" date="2020-04" db="EMBL/GenBank/DDBJ databases">
        <authorList>
            <person name="Alioto T."/>
            <person name="Alioto T."/>
            <person name="Gomez Garrido J."/>
        </authorList>
    </citation>
    <scope>NUCLEOTIDE SEQUENCE</scope>
    <source>
        <strain evidence="2">A484AB</strain>
    </source>
</reference>
<dbReference type="EMBL" id="CACRXK020028525">
    <property type="protein sequence ID" value="CAB4041570.1"/>
    <property type="molecule type" value="Genomic_DNA"/>
</dbReference>
<dbReference type="AlphaFoldDB" id="A0A7D9LWY4"/>
<evidence type="ECO:0000256" key="1">
    <source>
        <dbReference type="ARBA" id="ARBA00009100"/>
    </source>
</evidence>
<sequence>MTLLIRICLGESIPIRLFLAGYDLTPTFKDVNKKFSVRYYLNLVLIDEEERRYFKQQEITLWRKGEFKRRQHPVLVTDMDSEKKE</sequence>
<organism evidence="2 3">
    <name type="scientific">Paramuricea clavata</name>
    <name type="common">Red gorgonian</name>
    <name type="synonym">Violescent sea-whip</name>
    <dbReference type="NCBI Taxonomy" id="317549"/>
    <lineage>
        <taxon>Eukaryota</taxon>
        <taxon>Metazoa</taxon>
        <taxon>Cnidaria</taxon>
        <taxon>Anthozoa</taxon>
        <taxon>Octocorallia</taxon>
        <taxon>Malacalcyonacea</taxon>
        <taxon>Plexauridae</taxon>
        <taxon>Paramuricea</taxon>
    </lineage>
</organism>